<keyword evidence="4 8" id="KW-0812">Transmembrane</keyword>
<evidence type="ECO:0000256" key="3">
    <source>
        <dbReference type="ARBA" id="ARBA00022475"/>
    </source>
</evidence>
<dbReference type="RefSeq" id="WP_192038340.1">
    <property type="nucleotide sequence ID" value="NZ_JACYWE010000002.1"/>
</dbReference>
<keyword evidence="3" id="KW-1003">Cell membrane</keyword>
<feature type="domain" description="Acyltransferase 3" evidence="9">
    <location>
        <begin position="13"/>
        <end position="317"/>
    </location>
</feature>
<keyword evidence="6 8" id="KW-0472">Membrane</keyword>
<reference evidence="10" key="1">
    <citation type="submission" date="2020-09" db="EMBL/GenBank/DDBJ databases">
        <title>Hoyosella lacisalsi sp. nov., a halotolerant actinobacterium isolated from soil of Lake Gudzhirganskoe.</title>
        <authorList>
            <person name="Yang Q."/>
            <person name="Guo P.Y."/>
            <person name="Liu S.W."/>
            <person name="Li F.N."/>
            <person name="Sun C.H."/>
        </authorList>
    </citation>
    <scope>NUCLEOTIDE SEQUENCE</scope>
    <source>
        <strain evidence="10">G463</strain>
    </source>
</reference>
<protein>
    <submittedName>
        <fullName evidence="10">Acyltransferase family protein</fullName>
    </submittedName>
</protein>
<keyword evidence="10" id="KW-0012">Acyltransferase</keyword>
<dbReference type="GO" id="GO:0009246">
    <property type="term" value="P:enterobacterial common antigen biosynthetic process"/>
    <property type="evidence" value="ECO:0007669"/>
    <property type="project" value="TreeGrafter"/>
</dbReference>
<feature type="transmembrane region" description="Helical" evidence="8">
    <location>
        <begin position="298"/>
        <end position="317"/>
    </location>
</feature>
<keyword evidence="5 8" id="KW-1133">Transmembrane helix</keyword>
<proteinExistence type="inferred from homology"/>
<feature type="transmembrane region" description="Helical" evidence="8">
    <location>
        <begin position="85"/>
        <end position="104"/>
    </location>
</feature>
<organism evidence="10 11">
    <name type="scientific">Lolliginicoccus lacisalsi</name>
    <dbReference type="NCBI Taxonomy" id="2742202"/>
    <lineage>
        <taxon>Bacteria</taxon>
        <taxon>Bacillati</taxon>
        <taxon>Actinomycetota</taxon>
        <taxon>Actinomycetes</taxon>
        <taxon>Mycobacteriales</taxon>
        <taxon>Hoyosellaceae</taxon>
        <taxon>Lolliginicoccus</taxon>
    </lineage>
</organism>
<dbReference type="Proteomes" id="UP000642993">
    <property type="component" value="Unassembled WGS sequence"/>
</dbReference>
<name>A0A927JC21_9ACTN</name>
<feature type="transmembrane region" description="Helical" evidence="8">
    <location>
        <begin position="55"/>
        <end position="73"/>
    </location>
</feature>
<feature type="transmembrane region" description="Helical" evidence="8">
    <location>
        <begin position="174"/>
        <end position="190"/>
    </location>
</feature>
<feature type="transmembrane region" description="Helical" evidence="8">
    <location>
        <begin position="227"/>
        <end position="249"/>
    </location>
</feature>
<dbReference type="GO" id="GO:0005886">
    <property type="term" value="C:plasma membrane"/>
    <property type="evidence" value="ECO:0007669"/>
    <property type="project" value="UniProtKB-SubCell"/>
</dbReference>
<feature type="transmembrane region" description="Helical" evidence="8">
    <location>
        <begin position="150"/>
        <end position="168"/>
    </location>
</feature>
<dbReference type="PANTHER" id="PTHR40074">
    <property type="entry name" value="O-ACETYLTRANSFERASE WECH"/>
    <property type="match status" value="1"/>
</dbReference>
<evidence type="ECO:0000256" key="8">
    <source>
        <dbReference type="SAM" id="Phobius"/>
    </source>
</evidence>
<feature type="transmembrane region" description="Helical" evidence="8">
    <location>
        <begin position="202"/>
        <end position="221"/>
    </location>
</feature>
<feature type="transmembrane region" description="Helical" evidence="8">
    <location>
        <begin position="12"/>
        <end position="35"/>
    </location>
</feature>
<evidence type="ECO:0000256" key="7">
    <source>
        <dbReference type="SAM" id="MobiDB-lite"/>
    </source>
</evidence>
<evidence type="ECO:0000259" key="9">
    <source>
        <dbReference type="Pfam" id="PF01757"/>
    </source>
</evidence>
<evidence type="ECO:0000256" key="6">
    <source>
        <dbReference type="ARBA" id="ARBA00023136"/>
    </source>
</evidence>
<dbReference type="AlphaFoldDB" id="A0A927JC21"/>
<evidence type="ECO:0000313" key="10">
    <source>
        <dbReference type="EMBL" id="MBD8505892.1"/>
    </source>
</evidence>
<evidence type="ECO:0000256" key="2">
    <source>
        <dbReference type="ARBA" id="ARBA00007400"/>
    </source>
</evidence>
<dbReference type="EMBL" id="JACYWE010000002">
    <property type="protein sequence ID" value="MBD8505892.1"/>
    <property type="molecule type" value="Genomic_DNA"/>
</dbReference>
<sequence>MTTTTTKQAPRLVWVDVAKGMCILLVVVFHSTNFAITRGYGSDWWVAFNALLEPIRMPLFFLASGFFAAGILARSWNDVWRRRIVLMLYLYGLWVVLRFAYFTIVPGASLTREEEHPWRLLTGILVPHNGLWFVYALAVYFAAAKLLDRLDVRFQVGIAFLVSWLAYAQDILPWTWQNMAAYFLFFLIGVRGRDLLTALARHASLGLVSALALAYAGLFYLSLQGGLAATALGSIVLTLLGLAVGVLAAASITWQPAVKTLAYLGTVTLPIYLMHEIALGTISYLALDNGLVPSVGTVQAVGPIAIAVAGVVGALALHQALTAARANWLFGLPGWLQAPPPTRPTGGPDASKPGGNELIVPAR</sequence>
<dbReference type="GO" id="GO:0016413">
    <property type="term" value="F:O-acetyltransferase activity"/>
    <property type="evidence" value="ECO:0007669"/>
    <property type="project" value="TreeGrafter"/>
</dbReference>
<evidence type="ECO:0000256" key="5">
    <source>
        <dbReference type="ARBA" id="ARBA00022989"/>
    </source>
</evidence>
<dbReference type="Pfam" id="PF01757">
    <property type="entry name" value="Acyl_transf_3"/>
    <property type="match status" value="1"/>
</dbReference>
<evidence type="ECO:0000313" key="11">
    <source>
        <dbReference type="Proteomes" id="UP000642993"/>
    </source>
</evidence>
<feature type="transmembrane region" description="Helical" evidence="8">
    <location>
        <begin position="124"/>
        <end position="143"/>
    </location>
</feature>
<feature type="transmembrane region" description="Helical" evidence="8">
    <location>
        <begin position="261"/>
        <end position="286"/>
    </location>
</feature>
<keyword evidence="11" id="KW-1185">Reference proteome</keyword>
<comment type="similarity">
    <text evidence="2">Belongs to the acyltransferase 3 family.</text>
</comment>
<accession>A0A927JC21</accession>
<comment type="caution">
    <text evidence="10">The sequence shown here is derived from an EMBL/GenBank/DDBJ whole genome shotgun (WGS) entry which is preliminary data.</text>
</comment>
<dbReference type="PANTHER" id="PTHR40074:SF4">
    <property type="entry name" value="INNER MEMBRANE PROTEIN YCFT"/>
    <property type="match status" value="1"/>
</dbReference>
<feature type="region of interest" description="Disordered" evidence="7">
    <location>
        <begin position="340"/>
        <end position="363"/>
    </location>
</feature>
<comment type="subcellular location">
    <subcellularLocation>
        <location evidence="1">Cell membrane</location>
        <topology evidence="1">Multi-pass membrane protein</topology>
    </subcellularLocation>
</comment>
<gene>
    <name evidence="10" type="ORF">HT102_05270</name>
</gene>
<keyword evidence="10" id="KW-0808">Transferase</keyword>
<dbReference type="InterPro" id="IPR002656">
    <property type="entry name" value="Acyl_transf_3_dom"/>
</dbReference>
<evidence type="ECO:0000256" key="1">
    <source>
        <dbReference type="ARBA" id="ARBA00004651"/>
    </source>
</evidence>
<evidence type="ECO:0000256" key="4">
    <source>
        <dbReference type="ARBA" id="ARBA00022692"/>
    </source>
</evidence>